<organism evidence="1 2">
    <name type="scientific">Gossypium mustelinum</name>
    <name type="common">Cotton</name>
    <name type="synonym">Gossypium caicoense</name>
    <dbReference type="NCBI Taxonomy" id="34275"/>
    <lineage>
        <taxon>Eukaryota</taxon>
        <taxon>Viridiplantae</taxon>
        <taxon>Streptophyta</taxon>
        <taxon>Embryophyta</taxon>
        <taxon>Tracheophyta</taxon>
        <taxon>Spermatophyta</taxon>
        <taxon>Magnoliopsida</taxon>
        <taxon>eudicotyledons</taxon>
        <taxon>Gunneridae</taxon>
        <taxon>Pentapetalae</taxon>
        <taxon>rosids</taxon>
        <taxon>malvids</taxon>
        <taxon>Malvales</taxon>
        <taxon>Malvaceae</taxon>
        <taxon>Malvoideae</taxon>
        <taxon>Gossypium</taxon>
    </lineage>
</organism>
<protein>
    <recommendedName>
        <fullName evidence="3">RNase H type-1 domain-containing protein</fullName>
    </recommendedName>
</protein>
<evidence type="ECO:0000313" key="2">
    <source>
        <dbReference type="Proteomes" id="UP000323597"/>
    </source>
</evidence>
<sequence>MKRMDLTREVIDKAQTGTQCGIYKVPRELRIFYGERVIMLLRLMKICTNVIEPCQTSVKDSITRLNLSSIFCFSVRLQKQFGERSLFHYYPSNIGFSSFFNWWIEINENFPKFGSFSATSSAAWICWEIWRSRNLRMFEGINSDPIKIWNDAWRNFSVFLHVEENARSHSTPRISASSWNPPPHGFIKINVDAAFDQCSKTASLAAVA</sequence>
<evidence type="ECO:0008006" key="3">
    <source>
        <dbReference type="Google" id="ProtNLM"/>
    </source>
</evidence>
<gene>
    <name evidence="1" type="ORF">E1A91_D04G096300v1</name>
</gene>
<name>A0A5D2VC22_GOSMU</name>
<evidence type="ECO:0000313" key="1">
    <source>
        <dbReference type="EMBL" id="TYI86869.1"/>
    </source>
</evidence>
<accession>A0A5D2VC22</accession>
<keyword evidence="2" id="KW-1185">Reference proteome</keyword>
<dbReference type="Proteomes" id="UP000323597">
    <property type="component" value="Chromosome D04"/>
</dbReference>
<dbReference type="EMBL" id="CM017652">
    <property type="protein sequence ID" value="TYI86869.1"/>
    <property type="molecule type" value="Genomic_DNA"/>
</dbReference>
<proteinExistence type="predicted"/>
<reference evidence="1 2" key="1">
    <citation type="submission" date="2019-07" db="EMBL/GenBank/DDBJ databases">
        <title>WGS assembly of Gossypium mustelinum.</title>
        <authorList>
            <person name="Chen Z.J."/>
            <person name="Sreedasyam A."/>
            <person name="Ando A."/>
            <person name="Song Q."/>
            <person name="De L."/>
            <person name="Hulse-Kemp A."/>
            <person name="Ding M."/>
            <person name="Ye W."/>
            <person name="Kirkbride R."/>
            <person name="Jenkins J."/>
            <person name="Plott C."/>
            <person name="Lovell J."/>
            <person name="Lin Y.-M."/>
            <person name="Vaughn R."/>
            <person name="Liu B."/>
            <person name="Li W."/>
            <person name="Simpson S."/>
            <person name="Scheffler B."/>
            <person name="Saski C."/>
            <person name="Grover C."/>
            <person name="Hu G."/>
            <person name="Conover J."/>
            <person name="Carlson J."/>
            <person name="Shu S."/>
            <person name="Boston L."/>
            <person name="Williams M."/>
            <person name="Peterson D."/>
            <person name="Mcgee K."/>
            <person name="Jones D."/>
            <person name="Wendel J."/>
            <person name="Stelly D."/>
            <person name="Grimwood J."/>
            <person name="Schmutz J."/>
        </authorList>
    </citation>
    <scope>NUCLEOTIDE SEQUENCE [LARGE SCALE GENOMIC DNA]</scope>
    <source>
        <strain evidence="1">1408120.09</strain>
    </source>
</reference>
<dbReference type="AlphaFoldDB" id="A0A5D2VC22"/>